<dbReference type="Proteomes" id="UP000774617">
    <property type="component" value="Unassembled WGS sequence"/>
</dbReference>
<accession>A0ABQ8GTF2</accession>
<protein>
    <submittedName>
        <fullName evidence="2">Uncharacterized protein</fullName>
    </submittedName>
</protein>
<feature type="compositionally biased region" description="Polar residues" evidence="1">
    <location>
        <begin position="105"/>
        <end position="115"/>
    </location>
</feature>
<keyword evidence="3" id="KW-1185">Reference proteome</keyword>
<comment type="caution">
    <text evidence="2">The sequence shown here is derived from an EMBL/GenBank/DDBJ whole genome shotgun (WGS) entry which is preliminary data.</text>
</comment>
<name>A0ABQ8GTF2_9PEZI</name>
<feature type="compositionally biased region" description="Basic and acidic residues" evidence="1">
    <location>
        <begin position="322"/>
        <end position="335"/>
    </location>
</feature>
<organism evidence="2 3">
    <name type="scientific">Macrophomina phaseolina</name>
    <dbReference type="NCBI Taxonomy" id="35725"/>
    <lineage>
        <taxon>Eukaryota</taxon>
        <taxon>Fungi</taxon>
        <taxon>Dikarya</taxon>
        <taxon>Ascomycota</taxon>
        <taxon>Pezizomycotina</taxon>
        <taxon>Dothideomycetes</taxon>
        <taxon>Dothideomycetes incertae sedis</taxon>
        <taxon>Botryosphaeriales</taxon>
        <taxon>Botryosphaeriaceae</taxon>
        <taxon>Macrophomina</taxon>
    </lineage>
</organism>
<dbReference type="EMBL" id="JAGTJR010000003">
    <property type="protein sequence ID" value="KAH7062363.1"/>
    <property type="molecule type" value="Genomic_DNA"/>
</dbReference>
<feature type="compositionally biased region" description="Polar residues" evidence="1">
    <location>
        <begin position="422"/>
        <end position="431"/>
    </location>
</feature>
<proteinExistence type="predicted"/>
<evidence type="ECO:0000313" key="2">
    <source>
        <dbReference type="EMBL" id="KAH7062363.1"/>
    </source>
</evidence>
<feature type="region of interest" description="Disordered" evidence="1">
    <location>
        <begin position="273"/>
        <end position="356"/>
    </location>
</feature>
<reference evidence="2 3" key="1">
    <citation type="journal article" date="2021" name="Nat. Commun.">
        <title>Genetic determinants of endophytism in the Arabidopsis root mycobiome.</title>
        <authorList>
            <person name="Mesny F."/>
            <person name="Miyauchi S."/>
            <person name="Thiergart T."/>
            <person name="Pickel B."/>
            <person name="Atanasova L."/>
            <person name="Karlsson M."/>
            <person name="Huettel B."/>
            <person name="Barry K.W."/>
            <person name="Haridas S."/>
            <person name="Chen C."/>
            <person name="Bauer D."/>
            <person name="Andreopoulos W."/>
            <person name="Pangilinan J."/>
            <person name="LaButti K."/>
            <person name="Riley R."/>
            <person name="Lipzen A."/>
            <person name="Clum A."/>
            <person name="Drula E."/>
            <person name="Henrissat B."/>
            <person name="Kohler A."/>
            <person name="Grigoriev I.V."/>
            <person name="Martin F.M."/>
            <person name="Hacquard S."/>
        </authorList>
    </citation>
    <scope>NUCLEOTIDE SEQUENCE [LARGE SCALE GENOMIC DNA]</scope>
    <source>
        <strain evidence="2 3">MPI-SDFR-AT-0080</strain>
    </source>
</reference>
<feature type="compositionally biased region" description="Low complexity" evidence="1">
    <location>
        <begin position="296"/>
        <end position="313"/>
    </location>
</feature>
<evidence type="ECO:0000256" key="1">
    <source>
        <dbReference type="SAM" id="MobiDB-lite"/>
    </source>
</evidence>
<evidence type="ECO:0000313" key="3">
    <source>
        <dbReference type="Proteomes" id="UP000774617"/>
    </source>
</evidence>
<feature type="region of interest" description="Disordered" evidence="1">
    <location>
        <begin position="105"/>
        <end position="203"/>
    </location>
</feature>
<sequence>MASFIQNYVQGMVQNAAVGAATYAITTGGRVVGDAVISAGDLIEGAGRNVGNSSSYLLHSLLPSHPILPPALTYSLLLEGVEGYIDRYGNWIRSYGDSAIAATAPSYTNGTTTTKPKALPSSKVPKALPAPSSNNSNGKKGTGAARPPLKKSLSDSKTPLPFSSAKALPSAGVKKALPATAGAAGKGQELSKGQLAKARGVKAEDLKKAGTKGVAGGIDGVKKGGTGLGGGVTKTAGQVGGAAAGIGTRNSNKAKQRGSGAGYAASVASTVTGNKQKETAGKPTYTASVAGGNTGSGAPAPRSSSGSRGQQQQTYPKPFSKKRPDGKVVIAKESKPGGGAAKATMGGAGKRDDRKVGGYDFLKADKKEGGGNKGMDGKGGFDFMRLMAEEPKKKGPGSVAGSVKTNGTMRKPAAVGAGGGKQETSGQYDFF</sequence>
<feature type="region of interest" description="Disordered" evidence="1">
    <location>
        <begin position="389"/>
        <end position="431"/>
    </location>
</feature>
<gene>
    <name evidence="2" type="ORF">B0J12DRAFT_724423</name>
</gene>